<dbReference type="OrthoDB" id="1452822at2"/>
<dbReference type="PANTHER" id="PTHR30273:SF2">
    <property type="entry name" value="PROTEIN FECR"/>
    <property type="match status" value="1"/>
</dbReference>
<keyword evidence="1" id="KW-0812">Transmembrane</keyword>
<accession>A0A1G6JHI6</accession>
<reference evidence="5" key="1">
    <citation type="submission" date="2016-10" db="EMBL/GenBank/DDBJ databases">
        <authorList>
            <person name="Varghese N."/>
            <person name="Submissions S."/>
        </authorList>
    </citation>
    <scope>NUCLEOTIDE SEQUENCE [LARGE SCALE GENOMIC DNA]</scope>
    <source>
        <strain evidence="5">DSM 25811 / CCM 8410 / LMG 26954 / E90</strain>
    </source>
</reference>
<gene>
    <name evidence="4" type="ORF">SAMN04487894_101541</name>
</gene>
<sequence length="408" mass="45298">MCFIVRIVTMNKFEESIKYGRLLGKYLKGELTVAEQQEFDAWLRQDEGNKRFLLHLSDKQVFVEGVKDFEQPDVQAAWLKFLERMPAGARVKRMRAVRVWWAAAGVLLALSVLSWLYFGNRIEKLAPIARTQLPVKDVMPGGERATLTLGDGSTIVLDSAANGVLAVQGGSNVTKLKTGELTYAAQGAAAPSTVLYNTVSTPRGGQYKLTLPDGSRVWLNSESSVKFPSSFMGDSRTVEVTGETYFEVAKNQALPFRVKLNTASVGACEIEVLGTHFNVNAYPDESVSKTTLLEGAVKIKSKGTVRRLSPGQQVGVDANEMQLYNDVDVDQVVAWKDGFFWFDNTDIKTLMREVARWYDVDIVFEGKVTTDGFSGKISKGLPLSKLLYILKLNDVRIEENGKRMIIKS</sequence>
<evidence type="ECO:0000313" key="5">
    <source>
        <dbReference type="Proteomes" id="UP000198757"/>
    </source>
</evidence>
<feature type="domain" description="Protein FecR C-terminal" evidence="3">
    <location>
        <begin position="340"/>
        <end position="406"/>
    </location>
</feature>
<dbReference type="STRING" id="1285928.SAMN04487894_101541"/>
<dbReference type="InterPro" id="IPR006860">
    <property type="entry name" value="FecR"/>
</dbReference>
<feature type="transmembrane region" description="Helical" evidence="1">
    <location>
        <begin position="99"/>
        <end position="118"/>
    </location>
</feature>
<dbReference type="Pfam" id="PF04773">
    <property type="entry name" value="FecR"/>
    <property type="match status" value="1"/>
</dbReference>
<evidence type="ECO:0000313" key="4">
    <source>
        <dbReference type="EMBL" id="SDC18262.1"/>
    </source>
</evidence>
<protein>
    <submittedName>
        <fullName evidence="4">FecR family protein</fullName>
    </submittedName>
</protein>
<keyword evidence="5" id="KW-1185">Reference proteome</keyword>
<dbReference type="AlphaFoldDB" id="A0A1G6JHI6"/>
<feature type="domain" description="FecR protein" evidence="2">
    <location>
        <begin position="198"/>
        <end position="298"/>
    </location>
</feature>
<dbReference type="Proteomes" id="UP000198757">
    <property type="component" value="Unassembled WGS sequence"/>
</dbReference>
<dbReference type="Gene3D" id="3.55.50.30">
    <property type="match status" value="1"/>
</dbReference>
<proteinExistence type="predicted"/>
<dbReference type="InterPro" id="IPR032508">
    <property type="entry name" value="FecR_C"/>
</dbReference>
<dbReference type="EMBL" id="FMZO01000001">
    <property type="protein sequence ID" value="SDC18262.1"/>
    <property type="molecule type" value="Genomic_DNA"/>
</dbReference>
<organism evidence="4 5">
    <name type="scientific">Niabella drilacis (strain DSM 25811 / CCM 8410 / CCUG 62505 / LMG 26954 / E90)</name>
    <dbReference type="NCBI Taxonomy" id="1285928"/>
    <lineage>
        <taxon>Bacteria</taxon>
        <taxon>Pseudomonadati</taxon>
        <taxon>Bacteroidota</taxon>
        <taxon>Chitinophagia</taxon>
        <taxon>Chitinophagales</taxon>
        <taxon>Chitinophagaceae</taxon>
        <taxon>Niabella</taxon>
    </lineage>
</organism>
<dbReference type="PANTHER" id="PTHR30273">
    <property type="entry name" value="PERIPLASMIC SIGNAL SENSOR AND SIGMA FACTOR ACTIVATOR FECR-RELATED"/>
    <property type="match status" value="1"/>
</dbReference>
<name>A0A1G6JHI6_NIADE</name>
<dbReference type="Pfam" id="PF16344">
    <property type="entry name" value="FecR_C"/>
    <property type="match status" value="1"/>
</dbReference>
<dbReference type="GO" id="GO:0016989">
    <property type="term" value="F:sigma factor antagonist activity"/>
    <property type="evidence" value="ECO:0007669"/>
    <property type="project" value="TreeGrafter"/>
</dbReference>
<evidence type="ECO:0000259" key="3">
    <source>
        <dbReference type="Pfam" id="PF16344"/>
    </source>
</evidence>
<evidence type="ECO:0000256" key="1">
    <source>
        <dbReference type="SAM" id="Phobius"/>
    </source>
</evidence>
<evidence type="ECO:0000259" key="2">
    <source>
        <dbReference type="Pfam" id="PF04773"/>
    </source>
</evidence>
<keyword evidence="1" id="KW-0472">Membrane</keyword>
<dbReference type="InterPro" id="IPR012373">
    <property type="entry name" value="Ferrdict_sens_TM"/>
</dbReference>
<keyword evidence="1" id="KW-1133">Transmembrane helix</keyword>
<dbReference type="Gene3D" id="2.60.120.1440">
    <property type="match status" value="1"/>
</dbReference>